<dbReference type="PANTHER" id="PTHR10641">
    <property type="entry name" value="MYB FAMILY TRANSCRIPTION FACTOR"/>
    <property type="match status" value="1"/>
</dbReference>
<dbReference type="PANTHER" id="PTHR10641:SF1232">
    <property type="entry name" value="TRANSCRIPTION FACTOR MYB74"/>
    <property type="match status" value="1"/>
</dbReference>
<dbReference type="Proteomes" id="UP000655225">
    <property type="component" value="Unassembled WGS sequence"/>
</dbReference>
<dbReference type="EMBL" id="JABCRI010000001">
    <property type="protein sequence ID" value="KAF8414004.1"/>
    <property type="molecule type" value="Genomic_DNA"/>
</dbReference>
<sequence>MGRAPCCDKNGLKKGPWTVEEDQKLIDYVQKHGHGSWRTLPKNAGIYIFLSYIFWVNFACPRLDLLDLSSILSSSLFNSSQLNVSRLLGIQPLVDPELLRLATTLLSSQRENPDFHLQNLQENQLCNSQVQNQFPSFQPNHLETHIEEIPCCTTSTAPCAPFETQLLETNVEQFPSDHTNFSFQNSQPTVWQDNGVMPCNLMENFIPFPNYGCYNSDQPIIDDPLSQNSTFQADNNSNQNFSLASALSTPSTSPTRLNSSSTYINSSIEDERDSYRSYMLEFEIRNMLDINDFM</sequence>
<dbReference type="InterPro" id="IPR017930">
    <property type="entry name" value="Myb_dom"/>
</dbReference>
<keyword evidence="3" id="KW-0539">Nucleus</keyword>
<dbReference type="PROSITE" id="PS50090">
    <property type="entry name" value="MYB_LIKE"/>
    <property type="match status" value="1"/>
</dbReference>
<dbReference type="GO" id="GO:0003677">
    <property type="term" value="F:DNA binding"/>
    <property type="evidence" value="ECO:0007669"/>
    <property type="project" value="UniProtKB-KW"/>
</dbReference>
<name>A0A835DVA3_TETSI</name>
<evidence type="ECO:0000256" key="3">
    <source>
        <dbReference type="ARBA" id="ARBA00023242"/>
    </source>
</evidence>
<dbReference type="SUPFAM" id="SSF46689">
    <property type="entry name" value="Homeodomain-like"/>
    <property type="match status" value="1"/>
</dbReference>
<accession>A0A835DVA3</accession>
<feature type="domain" description="Myb-like" evidence="4">
    <location>
        <begin position="9"/>
        <end position="42"/>
    </location>
</feature>
<dbReference type="CDD" id="cd00167">
    <property type="entry name" value="SANT"/>
    <property type="match status" value="1"/>
</dbReference>
<evidence type="ECO:0000256" key="1">
    <source>
        <dbReference type="ARBA" id="ARBA00004123"/>
    </source>
</evidence>
<comment type="caution">
    <text evidence="6">The sequence shown here is derived from an EMBL/GenBank/DDBJ whole genome shotgun (WGS) entry which is preliminary data.</text>
</comment>
<keyword evidence="7" id="KW-1185">Reference proteome</keyword>
<dbReference type="PROSITE" id="PS51294">
    <property type="entry name" value="HTH_MYB"/>
    <property type="match status" value="1"/>
</dbReference>
<dbReference type="OMA" id="MESYCNN"/>
<dbReference type="InterPro" id="IPR015495">
    <property type="entry name" value="Myb_TF_plants"/>
</dbReference>
<feature type="domain" description="HTH myb-type" evidence="5">
    <location>
        <begin position="9"/>
        <end position="45"/>
    </location>
</feature>
<dbReference type="InterPro" id="IPR001005">
    <property type="entry name" value="SANT/Myb"/>
</dbReference>
<evidence type="ECO:0000256" key="2">
    <source>
        <dbReference type="ARBA" id="ARBA00023125"/>
    </source>
</evidence>
<comment type="subcellular location">
    <subcellularLocation>
        <location evidence="1">Nucleus</location>
    </subcellularLocation>
</comment>
<gene>
    <name evidence="6" type="ORF">HHK36_002002</name>
</gene>
<proteinExistence type="predicted"/>
<evidence type="ECO:0000259" key="4">
    <source>
        <dbReference type="PROSITE" id="PS50090"/>
    </source>
</evidence>
<protein>
    <submittedName>
        <fullName evidence="6">Uncharacterized protein</fullName>
    </submittedName>
</protein>
<organism evidence="6 7">
    <name type="scientific">Tetracentron sinense</name>
    <name type="common">Spur-leaf</name>
    <dbReference type="NCBI Taxonomy" id="13715"/>
    <lineage>
        <taxon>Eukaryota</taxon>
        <taxon>Viridiplantae</taxon>
        <taxon>Streptophyta</taxon>
        <taxon>Embryophyta</taxon>
        <taxon>Tracheophyta</taxon>
        <taxon>Spermatophyta</taxon>
        <taxon>Magnoliopsida</taxon>
        <taxon>Trochodendrales</taxon>
        <taxon>Trochodendraceae</taxon>
        <taxon>Tetracentron</taxon>
    </lineage>
</organism>
<evidence type="ECO:0000259" key="5">
    <source>
        <dbReference type="PROSITE" id="PS51294"/>
    </source>
</evidence>
<dbReference type="InterPro" id="IPR009057">
    <property type="entry name" value="Homeodomain-like_sf"/>
</dbReference>
<dbReference type="AlphaFoldDB" id="A0A835DVA3"/>
<dbReference type="GO" id="GO:0005634">
    <property type="term" value="C:nucleus"/>
    <property type="evidence" value="ECO:0007669"/>
    <property type="project" value="UniProtKB-SubCell"/>
</dbReference>
<keyword evidence="2" id="KW-0238">DNA-binding</keyword>
<dbReference type="Pfam" id="PF00249">
    <property type="entry name" value="Myb_DNA-binding"/>
    <property type="match status" value="1"/>
</dbReference>
<dbReference type="OrthoDB" id="2143914at2759"/>
<evidence type="ECO:0000313" key="7">
    <source>
        <dbReference type="Proteomes" id="UP000655225"/>
    </source>
</evidence>
<evidence type="ECO:0000313" key="6">
    <source>
        <dbReference type="EMBL" id="KAF8414004.1"/>
    </source>
</evidence>
<dbReference type="Gene3D" id="1.10.10.60">
    <property type="entry name" value="Homeodomain-like"/>
    <property type="match status" value="1"/>
</dbReference>
<reference evidence="6 7" key="1">
    <citation type="submission" date="2020-04" db="EMBL/GenBank/DDBJ databases">
        <title>Plant Genome Project.</title>
        <authorList>
            <person name="Zhang R.-G."/>
        </authorList>
    </citation>
    <scope>NUCLEOTIDE SEQUENCE [LARGE SCALE GENOMIC DNA]</scope>
    <source>
        <strain evidence="6">YNK0</strain>
        <tissue evidence="6">Leaf</tissue>
    </source>
</reference>